<evidence type="ECO:0000313" key="2">
    <source>
        <dbReference type="Proteomes" id="UP001516400"/>
    </source>
</evidence>
<organism evidence="1 2">
    <name type="scientific">Cryptolaemus montrouzieri</name>
    <dbReference type="NCBI Taxonomy" id="559131"/>
    <lineage>
        <taxon>Eukaryota</taxon>
        <taxon>Metazoa</taxon>
        <taxon>Ecdysozoa</taxon>
        <taxon>Arthropoda</taxon>
        <taxon>Hexapoda</taxon>
        <taxon>Insecta</taxon>
        <taxon>Pterygota</taxon>
        <taxon>Neoptera</taxon>
        <taxon>Endopterygota</taxon>
        <taxon>Coleoptera</taxon>
        <taxon>Polyphaga</taxon>
        <taxon>Cucujiformia</taxon>
        <taxon>Coccinelloidea</taxon>
        <taxon>Coccinellidae</taxon>
        <taxon>Scymninae</taxon>
        <taxon>Scymnini</taxon>
        <taxon>Cryptolaemus</taxon>
    </lineage>
</organism>
<evidence type="ECO:0000313" key="1">
    <source>
        <dbReference type="EMBL" id="KAL3266638.1"/>
    </source>
</evidence>
<name>A0ABD2MJV7_9CUCU</name>
<protein>
    <submittedName>
        <fullName evidence="1">Uncharacterized protein</fullName>
    </submittedName>
</protein>
<comment type="caution">
    <text evidence="1">The sequence shown here is derived from an EMBL/GenBank/DDBJ whole genome shotgun (WGS) entry which is preliminary data.</text>
</comment>
<gene>
    <name evidence="1" type="ORF">HHI36_010801</name>
</gene>
<proteinExistence type="predicted"/>
<dbReference type="AlphaFoldDB" id="A0ABD2MJV7"/>
<accession>A0ABD2MJV7</accession>
<reference evidence="1 2" key="1">
    <citation type="journal article" date="2021" name="BMC Biol.">
        <title>Horizontally acquired antibacterial genes associated with adaptive radiation of ladybird beetles.</title>
        <authorList>
            <person name="Li H.S."/>
            <person name="Tang X.F."/>
            <person name="Huang Y.H."/>
            <person name="Xu Z.Y."/>
            <person name="Chen M.L."/>
            <person name="Du X.Y."/>
            <person name="Qiu B.Y."/>
            <person name="Chen P.T."/>
            <person name="Zhang W."/>
            <person name="Slipinski A."/>
            <person name="Escalona H.E."/>
            <person name="Waterhouse R.M."/>
            <person name="Zwick A."/>
            <person name="Pang H."/>
        </authorList>
    </citation>
    <scope>NUCLEOTIDE SEQUENCE [LARGE SCALE GENOMIC DNA]</scope>
    <source>
        <strain evidence="1">SYSU2018</strain>
    </source>
</reference>
<dbReference type="EMBL" id="JABFTP020000001">
    <property type="protein sequence ID" value="KAL3266638.1"/>
    <property type="molecule type" value="Genomic_DNA"/>
</dbReference>
<keyword evidence="2" id="KW-1185">Reference proteome</keyword>
<sequence>MEQRSRANRLRFFNVADIEDDYLTAGISQILTTKMKMRPADIRIDYCYRIAGAGSKNLSDRNMISPVTVHFSSTASRDLVFKNKSNLQVTKVVISEDLTKYNYELLKRMVQMEGFSVVCNNRASRGGGTGIYIRDGL</sequence>
<dbReference type="Proteomes" id="UP001516400">
    <property type="component" value="Unassembled WGS sequence"/>
</dbReference>